<accession>A0AAD9MLR7</accession>
<reference evidence="3" key="1">
    <citation type="submission" date="2021-01" db="EMBL/GenBank/DDBJ databases">
        <authorList>
            <person name="Eckstrom K.M.E."/>
        </authorList>
    </citation>
    <scope>NUCLEOTIDE SEQUENCE</scope>
    <source>
        <strain evidence="3">UVCC 0001</strain>
    </source>
</reference>
<feature type="region of interest" description="Disordered" evidence="1">
    <location>
        <begin position="1"/>
        <end position="33"/>
    </location>
</feature>
<dbReference type="AlphaFoldDB" id="A0AAD9MLR7"/>
<evidence type="ECO:0000256" key="1">
    <source>
        <dbReference type="SAM" id="MobiDB-lite"/>
    </source>
</evidence>
<feature type="domain" description="DUF8204" evidence="2">
    <location>
        <begin position="35"/>
        <end position="119"/>
    </location>
</feature>
<comment type="caution">
    <text evidence="3">The sequence shown here is derived from an EMBL/GenBank/DDBJ whole genome shotgun (WGS) entry which is preliminary data.</text>
</comment>
<dbReference type="Proteomes" id="UP001255856">
    <property type="component" value="Unassembled WGS sequence"/>
</dbReference>
<gene>
    <name evidence="3" type="ORF">QBZ16_003413</name>
</gene>
<evidence type="ECO:0000259" key="2">
    <source>
        <dbReference type="Pfam" id="PF26631"/>
    </source>
</evidence>
<dbReference type="PANTHER" id="PTHR34566:SF2">
    <property type="entry name" value="ALTERED INHERITANCE OF MITOCHONDRIA PROTEIN"/>
    <property type="match status" value="1"/>
</dbReference>
<name>A0AAD9MLR7_PROWI</name>
<dbReference type="Pfam" id="PF26631">
    <property type="entry name" value="DUF8204"/>
    <property type="match status" value="1"/>
</dbReference>
<dbReference type="InterPro" id="IPR058517">
    <property type="entry name" value="DUF8204"/>
</dbReference>
<dbReference type="PANTHER" id="PTHR34566">
    <property type="entry name" value="ALTERED INHERITANCE OF MITOCHONDRIA PROTEIN"/>
    <property type="match status" value="1"/>
</dbReference>
<dbReference type="EMBL" id="JASFZW010000004">
    <property type="protein sequence ID" value="KAK2078573.1"/>
    <property type="molecule type" value="Genomic_DNA"/>
</dbReference>
<keyword evidence="4" id="KW-1185">Reference proteome</keyword>
<organism evidence="3 4">
    <name type="scientific">Prototheca wickerhamii</name>
    <dbReference type="NCBI Taxonomy" id="3111"/>
    <lineage>
        <taxon>Eukaryota</taxon>
        <taxon>Viridiplantae</taxon>
        <taxon>Chlorophyta</taxon>
        <taxon>core chlorophytes</taxon>
        <taxon>Trebouxiophyceae</taxon>
        <taxon>Chlorellales</taxon>
        <taxon>Chlorellaceae</taxon>
        <taxon>Prototheca</taxon>
    </lineage>
</organism>
<protein>
    <recommendedName>
        <fullName evidence="2">DUF8204 domain-containing protein</fullName>
    </recommendedName>
</protein>
<evidence type="ECO:0000313" key="3">
    <source>
        <dbReference type="EMBL" id="KAK2078573.1"/>
    </source>
</evidence>
<evidence type="ECO:0000313" key="4">
    <source>
        <dbReference type="Proteomes" id="UP001255856"/>
    </source>
</evidence>
<proteinExistence type="predicted"/>
<sequence>MSPASSRGEAGASPPSPSTTAGVSPSKLREDPEPRSCIGLLYYSQFRHEFGKAPACAGFKRRHPPGASIEGSSESVPGADFKYLCLGYSAYDEAALRNAARQSKPGDSVNVPYCEGIEVTLVPGAQGGGEVDLYDLLQRMQEQGDKIIARMKKNAGLMADYAKQQWYRISGGR</sequence>